<organism evidence="2 3">
    <name type="scientific">Aureobasidium melanogenum</name>
    <name type="common">Aureobasidium pullulans var. melanogenum</name>
    <dbReference type="NCBI Taxonomy" id="46634"/>
    <lineage>
        <taxon>Eukaryota</taxon>
        <taxon>Fungi</taxon>
        <taxon>Dikarya</taxon>
        <taxon>Ascomycota</taxon>
        <taxon>Pezizomycotina</taxon>
        <taxon>Dothideomycetes</taxon>
        <taxon>Dothideomycetidae</taxon>
        <taxon>Dothideales</taxon>
        <taxon>Saccotheciaceae</taxon>
        <taxon>Aureobasidium</taxon>
    </lineage>
</organism>
<evidence type="ECO:0000313" key="2">
    <source>
        <dbReference type="EMBL" id="KAG9924139.1"/>
    </source>
</evidence>
<accession>A0A9P8F0Z4</accession>
<feature type="non-terminal residue" evidence="2">
    <location>
        <position position="128"/>
    </location>
</feature>
<evidence type="ECO:0000313" key="3">
    <source>
        <dbReference type="Proteomes" id="UP000729357"/>
    </source>
</evidence>
<reference evidence="2" key="1">
    <citation type="journal article" date="2021" name="J Fungi (Basel)">
        <title>Virulence traits and population genomics of the black yeast Aureobasidium melanogenum.</title>
        <authorList>
            <person name="Cernosa A."/>
            <person name="Sun X."/>
            <person name="Gostincar C."/>
            <person name="Fang C."/>
            <person name="Gunde-Cimerman N."/>
            <person name="Song Z."/>
        </authorList>
    </citation>
    <scope>NUCLEOTIDE SEQUENCE</scope>
    <source>
        <strain evidence="2">EXF-9298</strain>
    </source>
</reference>
<feature type="region of interest" description="Disordered" evidence="1">
    <location>
        <begin position="95"/>
        <end position="128"/>
    </location>
</feature>
<proteinExistence type="predicted"/>
<sequence>MPSSTGPVNEDTLITIKISFDDSTKRLKLPLKDLSANTLPIKLRHLLCIAPDQPVVFERYSDSAGGYVVLDDSNPAVFKTLIRAAKAKLKLKLRASAPSEHSKVDAPASEPSVAPSASVAPSRSATTL</sequence>
<evidence type="ECO:0000256" key="1">
    <source>
        <dbReference type="SAM" id="MobiDB-lite"/>
    </source>
</evidence>
<dbReference type="AlphaFoldDB" id="A0A9P8F0Z4"/>
<keyword evidence="3" id="KW-1185">Reference proteome</keyword>
<comment type="caution">
    <text evidence="2">The sequence shown here is derived from an EMBL/GenBank/DDBJ whole genome shotgun (WGS) entry which is preliminary data.</text>
</comment>
<reference evidence="2" key="2">
    <citation type="submission" date="2021-08" db="EMBL/GenBank/DDBJ databases">
        <authorList>
            <person name="Gostincar C."/>
            <person name="Sun X."/>
            <person name="Song Z."/>
            <person name="Gunde-Cimerman N."/>
        </authorList>
    </citation>
    <scope>NUCLEOTIDE SEQUENCE</scope>
    <source>
        <strain evidence="2">EXF-9298</strain>
    </source>
</reference>
<protein>
    <submittedName>
        <fullName evidence="2">Uncharacterized protein</fullName>
    </submittedName>
</protein>
<gene>
    <name evidence="2" type="ORF">KCU98_g21684</name>
</gene>
<feature type="compositionally biased region" description="Low complexity" evidence="1">
    <location>
        <begin position="106"/>
        <end position="128"/>
    </location>
</feature>
<name>A0A9P8F0Z4_AURME</name>
<dbReference type="Proteomes" id="UP000729357">
    <property type="component" value="Unassembled WGS sequence"/>
</dbReference>
<dbReference type="EMBL" id="JAHFXS010007755">
    <property type="protein sequence ID" value="KAG9924139.1"/>
    <property type="molecule type" value="Genomic_DNA"/>
</dbReference>